<dbReference type="InterPro" id="IPR011050">
    <property type="entry name" value="Pectin_lyase_fold/virulence"/>
</dbReference>
<dbReference type="Proteomes" id="UP000316921">
    <property type="component" value="Chromosome"/>
</dbReference>
<accession>A0A518BGS8</accession>
<keyword evidence="1" id="KW-0732">Signal</keyword>
<dbReference type="KEGG" id="pbap:Pla133_12200"/>
<feature type="chain" id="PRO_5022152098" description="Right handed beta helix domain-containing protein" evidence="1">
    <location>
        <begin position="22"/>
        <end position="415"/>
    </location>
</feature>
<dbReference type="Gene3D" id="2.160.20.10">
    <property type="entry name" value="Single-stranded right-handed beta-helix, Pectin lyase-like"/>
    <property type="match status" value="1"/>
</dbReference>
<gene>
    <name evidence="2" type="ORF">Pla133_12200</name>
</gene>
<dbReference type="SUPFAM" id="SSF51126">
    <property type="entry name" value="Pectin lyase-like"/>
    <property type="match status" value="1"/>
</dbReference>
<protein>
    <recommendedName>
        <fullName evidence="4">Right handed beta helix domain-containing protein</fullName>
    </recommendedName>
</protein>
<name>A0A518BGS8_9BACT</name>
<evidence type="ECO:0008006" key="4">
    <source>
        <dbReference type="Google" id="ProtNLM"/>
    </source>
</evidence>
<dbReference type="EMBL" id="CP036287">
    <property type="protein sequence ID" value="QDU66154.1"/>
    <property type="molecule type" value="Genomic_DNA"/>
</dbReference>
<dbReference type="RefSeq" id="WP_145063456.1">
    <property type="nucleotide sequence ID" value="NZ_CP036287.1"/>
</dbReference>
<dbReference type="InterPro" id="IPR012334">
    <property type="entry name" value="Pectin_lyas_fold"/>
</dbReference>
<sequence length="415" mass="41345" precursor="true">MPSIQVLALTSMFAFPAAALALGQVHVVDASGAPGAFTDLQEAIFAAQDGDLILVEDGTYSSFTISAKGLTIVADTGAAPVVVGRAEISGTAAGQDILIRGLELRTPLFEPGSSVTSTLGTVEWVDCVIRNGNIGQGFAPEGLALTDCAQVVFAGCELRGSPAGFPGAGSGLESFNAFVQAYDSLFQGAQGALGELGHGGHGARVTGGVLFASGCTFAPGDGGNGVTISTQFMTKCKDAGDGGSGILLEPSATIPVPAFLALDCTFGAGDFGKATLATCVDGVPGQEIELLAGVHLPLPGTARSSVASSPVRFGGQVQLDLTGEGGDLVLLAVALGPGSVPLAGELDPFVVDPITSVFTLLGALPASGEQTFSFPVASVPGAAGVNLWLQGLYLSTGLELFLGAPSATSLIPASF</sequence>
<reference evidence="2 3" key="1">
    <citation type="submission" date="2019-02" db="EMBL/GenBank/DDBJ databases">
        <title>Deep-cultivation of Planctomycetes and their phenomic and genomic characterization uncovers novel biology.</title>
        <authorList>
            <person name="Wiegand S."/>
            <person name="Jogler M."/>
            <person name="Boedeker C."/>
            <person name="Pinto D."/>
            <person name="Vollmers J."/>
            <person name="Rivas-Marin E."/>
            <person name="Kohn T."/>
            <person name="Peeters S.H."/>
            <person name="Heuer A."/>
            <person name="Rast P."/>
            <person name="Oberbeckmann S."/>
            <person name="Bunk B."/>
            <person name="Jeske O."/>
            <person name="Meyerdierks A."/>
            <person name="Storesund J.E."/>
            <person name="Kallscheuer N."/>
            <person name="Luecker S."/>
            <person name="Lage O.M."/>
            <person name="Pohl T."/>
            <person name="Merkel B.J."/>
            <person name="Hornburger P."/>
            <person name="Mueller R.-W."/>
            <person name="Bruemmer F."/>
            <person name="Labrenz M."/>
            <person name="Spormann A.M."/>
            <person name="Op den Camp H."/>
            <person name="Overmann J."/>
            <person name="Amann R."/>
            <person name="Jetten M.S.M."/>
            <person name="Mascher T."/>
            <person name="Medema M.H."/>
            <person name="Devos D.P."/>
            <person name="Kaster A.-K."/>
            <person name="Ovreas L."/>
            <person name="Rohde M."/>
            <person name="Galperin M.Y."/>
            <person name="Jogler C."/>
        </authorList>
    </citation>
    <scope>NUCLEOTIDE SEQUENCE [LARGE SCALE GENOMIC DNA]</scope>
    <source>
        <strain evidence="2 3">Pla133</strain>
    </source>
</reference>
<evidence type="ECO:0000256" key="1">
    <source>
        <dbReference type="SAM" id="SignalP"/>
    </source>
</evidence>
<dbReference type="AlphaFoldDB" id="A0A518BGS8"/>
<organism evidence="2 3">
    <name type="scientific">Engelhardtia mirabilis</name>
    <dbReference type="NCBI Taxonomy" id="2528011"/>
    <lineage>
        <taxon>Bacteria</taxon>
        <taxon>Pseudomonadati</taxon>
        <taxon>Planctomycetota</taxon>
        <taxon>Planctomycetia</taxon>
        <taxon>Planctomycetia incertae sedis</taxon>
        <taxon>Engelhardtia</taxon>
    </lineage>
</organism>
<evidence type="ECO:0000313" key="2">
    <source>
        <dbReference type="EMBL" id="QDU66154.1"/>
    </source>
</evidence>
<feature type="signal peptide" evidence="1">
    <location>
        <begin position="1"/>
        <end position="21"/>
    </location>
</feature>
<proteinExistence type="predicted"/>
<keyword evidence="3" id="KW-1185">Reference proteome</keyword>
<evidence type="ECO:0000313" key="3">
    <source>
        <dbReference type="Proteomes" id="UP000316921"/>
    </source>
</evidence>